<dbReference type="InterPro" id="IPR036291">
    <property type="entry name" value="NAD(P)-bd_dom_sf"/>
</dbReference>
<evidence type="ECO:0008006" key="6">
    <source>
        <dbReference type="Google" id="ProtNLM"/>
    </source>
</evidence>
<dbReference type="InterPro" id="IPR020904">
    <property type="entry name" value="Sc_DH/Rdtase_CS"/>
</dbReference>
<reference evidence="4 5" key="1">
    <citation type="journal article" date="2011" name="Proc. Natl. Acad. Sci. U.S.A.">
        <title>Evolutionary erosion of yeast sex chromosomes by mating-type switching accidents.</title>
        <authorList>
            <person name="Gordon J.L."/>
            <person name="Armisen D."/>
            <person name="Proux-Wera E."/>
            <person name="Oheigeartaigh S.S."/>
            <person name="Byrne K.P."/>
            <person name="Wolfe K.H."/>
        </authorList>
    </citation>
    <scope>NUCLEOTIDE SEQUENCE [LARGE SCALE GENOMIC DNA]</scope>
    <source>
        <strain evidence="5">ATCC 22294 / BCRC 22015 / CBS 2517 / CECT 1963 / NBRC 1671 / NRRL Y-8276</strain>
    </source>
</reference>
<protein>
    <recommendedName>
        <fullName evidence="6">NAD(P)-binding protein</fullName>
    </recommendedName>
</protein>
<dbReference type="PROSITE" id="PS00061">
    <property type="entry name" value="ADH_SHORT"/>
    <property type="match status" value="1"/>
</dbReference>
<keyword evidence="5" id="KW-1185">Reference proteome</keyword>
<keyword evidence="1" id="KW-0521">NADP</keyword>
<dbReference type="SUPFAM" id="SSF51735">
    <property type="entry name" value="NAD(P)-binding Rossmann-fold domains"/>
    <property type="match status" value="1"/>
</dbReference>
<evidence type="ECO:0000313" key="4">
    <source>
        <dbReference type="EMBL" id="CCF55998.1"/>
    </source>
</evidence>
<dbReference type="InParanoid" id="H2ANP8"/>
<feature type="transmembrane region" description="Helical" evidence="3">
    <location>
        <begin position="32"/>
        <end position="53"/>
    </location>
</feature>
<comment type="similarity">
    <text evidence="2">Belongs to the short-chain dehydrogenases/reductases (SDR) family.</text>
</comment>
<keyword evidence="3" id="KW-0472">Membrane</keyword>
<gene>
    <name evidence="4" type="primary">KAFR0A05630</name>
    <name evidence="4" type="ORF">KAFR_0A05630</name>
</gene>
<dbReference type="Proteomes" id="UP000005220">
    <property type="component" value="Chromosome 1"/>
</dbReference>
<proteinExistence type="inferred from homology"/>
<dbReference type="PRINTS" id="PR00081">
    <property type="entry name" value="GDHRDH"/>
</dbReference>
<dbReference type="InterPro" id="IPR002347">
    <property type="entry name" value="SDR_fam"/>
</dbReference>
<dbReference type="OrthoDB" id="5840532at2759"/>
<dbReference type="HOGENOM" id="CLU_010194_5_1_1"/>
<feature type="transmembrane region" description="Helical" evidence="3">
    <location>
        <begin position="296"/>
        <end position="315"/>
    </location>
</feature>
<dbReference type="PANTHER" id="PTHR24322:SF743">
    <property type="entry name" value="AER111WP"/>
    <property type="match status" value="1"/>
</dbReference>
<organism evidence="4 5">
    <name type="scientific">Kazachstania africana (strain ATCC 22294 / BCRC 22015 / CBS 2517 / CECT 1963 / NBRC 1671 / NRRL Y-8276)</name>
    <name type="common">Yeast</name>
    <name type="synonym">Kluyveromyces africanus</name>
    <dbReference type="NCBI Taxonomy" id="1071382"/>
    <lineage>
        <taxon>Eukaryota</taxon>
        <taxon>Fungi</taxon>
        <taxon>Dikarya</taxon>
        <taxon>Ascomycota</taxon>
        <taxon>Saccharomycotina</taxon>
        <taxon>Saccharomycetes</taxon>
        <taxon>Saccharomycetales</taxon>
        <taxon>Saccharomycetaceae</taxon>
        <taxon>Kazachstania</taxon>
    </lineage>
</organism>
<feature type="transmembrane region" description="Helical" evidence="3">
    <location>
        <begin position="6"/>
        <end position="25"/>
    </location>
</feature>
<dbReference type="Gene3D" id="3.40.50.720">
    <property type="entry name" value="NAD(P)-binding Rossmann-like Domain"/>
    <property type="match status" value="1"/>
</dbReference>
<dbReference type="Pfam" id="PF00106">
    <property type="entry name" value="adh_short"/>
    <property type="match status" value="1"/>
</dbReference>
<evidence type="ECO:0000256" key="2">
    <source>
        <dbReference type="RuleBase" id="RU000363"/>
    </source>
</evidence>
<dbReference type="KEGG" id="kaf:KAFR_0A05630"/>
<sequence>MSIDILIKYILLPLLQYPSILFVPFREIPQTVKIISIFYSVCLNVFLSINSWYKCYGARDWKKLSDYNNAVVVITGGSNGLGKAIVYRLFSKYPNITIVNIDLQELKMENKRLVQLKCNLGNDTELNDAIKSIKQLYSGQIRMIINNAGVRSSFKNFDEVDILDFENICAVNTMAPIKLIQALVPKASETNLHSQCYIVNIASTLGIVTPAKVTSYAVSKAALIAFHQSYGFELMTKNRSDIRLLLVTPGQLNTGMFSGFEPPRQFFAPVLDVDNLAEKILQCSERGERGSINEPFYAYFAHMLMSMPFSIQIMLRKLSKMDECLPDGK</sequence>
<evidence type="ECO:0000313" key="5">
    <source>
        <dbReference type="Proteomes" id="UP000005220"/>
    </source>
</evidence>
<name>H2ANP8_KAZAF</name>
<dbReference type="PRINTS" id="PR00080">
    <property type="entry name" value="SDRFAMILY"/>
</dbReference>
<dbReference type="GeneID" id="13886008"/>
<dbReference type="GO" id="GO:0016616">
    <property type="term" value="F:oxidoreductase activity, acting on the CH-OH group of donors, NAD or NADP as acceptor"/>
    <property type="evidence" value="ECO:0007669"/>
    <property type="project" value="TreeGrafter"/>
</dbReference>
<dbReference type="RefSeq" id="XP_003955133.1">
    <property type="nucleotide sequence ID" value="XM_003955084.1"/>
</dbReference>
<dbReference type="FunCoup" id="H2ANP8">
    <property type="interactions" value="621"/>
</dbReference>
<evidence type="ECO:0000256" key="1">
    <source>
        <dbReference type="ARBA" id="ARBA00022857"/>
    </source>
</evidence>
<dbReference type="EMBL" id="HE650821">
    <property type="protein sequence ID" value="CCF55998.1"/>
    <property type="molecule type" value="Genomic_DNA"/>
</dbReference>
<evidence type="ECO:0000256" key="3">
    <source>
        <dbReference type="SAM" id="Phobius"/>
    </source>
</evidence>
<keyword evidence="3" id="KW-1133">Transmembrane helix</keyword>
<dbReference type="eggNOG" id="KOG1201">
    <property type="taxonomic scope" value="Eukaryota"/>
</dbReference>
<dbReference type="AlphaFoldDB" id="H2ANP8"/>
<keyword evidence="3" id="KW-0812">Transmembrane</keyword>
<accession>H2ANP8</accession>
<dbReference type="PANTHER" id="PTHR24322">
    <property type="entry name" value="PKSB"/>
    <property type="match status" value="1"/>
</dbReference>
<dbReference type="STRING" id="1071382.H2ANP8"/>